<dbReference type="Gene3D" id="3.90.850.10">
    <property type="entry name" value="Fumarylacetoacetase-like, C-terminal domain"/>
    <property type="match status" value="1"/>
</dbReference>
<evidence type="ECO:0000313" key="1">
    <source>
        <dbReference type="EMBL" id="RXH28989.1"/>
    </source>
</evidence>
<name>A0A4Q0S6C0_9BRAD</name>
<reference evidence="1 2" key="1">
    <citation type="submission" date="2015-04" db="EMBL/GenBank/DDBJ databases">
        <title>Comparative genomics of rhizobia nodulating Arachis hypogaea in China.</title>
        <authorList>
            <person name="Li Y."/>
        </authorList>
    </citation>
    <scope>NUCLEOTIDE SEQUENCE [LARGE SCALE GENOMIC DNA]</scope>
    <source>
        <strain evidence="1 2">CCBAU 51757</strain>
    </source>
</reference>
<dbReference type="InterPro" id="IPR036663">
    <property type="entry name" value="Fumarylacetoacetase_C_sf"/>
</dbReference>
<dbReference type="InterPro" id="IPR009645">
    <property type="entry name" value="GguC"/>
</dbReference>
<gene>
    <name evidence="1" type="ORF">XH99_14250</name>
</gene>
<proteinExistence type="predicted"/>
<sequence length="330" mass="36170">MRLIQFKTAEGYRRVGAILENGAQPLVVRNAASVRELALEAARTSASLEHLVLARGFDGEVDYDALIADKRLLLPLHHAEPSRCLISVTGLTHLGSAESRDAMHAKLAAADLSDTMRMFKLGLDGGKPSPGTIGVQPEWAYKGDGSWAVPPEHALGLPSWAEDGGDEAEIVGLYIIGDHGEVLRVGFSLGNEYSDHVMEQRNYLYLAHSKLRQCSYGPEVLLGPLPNEVNGNVRVKRSGSTIWSGRFISGEENMCHSIANLEHHHFKYHQFRRPGDVHVHFFGASVLSFASGVIPESGDIFEVEAEAFGRPLRNRLVAYEKSELVSVKVL</sequence>
<dbReference type="Proteomes" id="UP000289546">
    <property type="component" value="Unassembled WGS sequence"/>
</dbReference>
<dbReference type="SUPFAM" id="SSF56529">
    <property type="entry name" value="FAH"/>
    <property type="match status" value="1"/>
</dbReference>
<dbReference type="GO" id="GO:0003824">
    <property type="term" value="F:catalytic activity"/>
    <property type="evidence" value="ECO:0007669"/>
    <property type="project" value="InterPro"/>
</dbReference>
<comment type="caution">
    <text evidence="1">The sequence shown here is derived from an EMBL/GenBank/DDBJ whole genome shotgun (WGS) entry which is preliminary data.</text>
</comment>
<organism evidence="1 2">
    <name type="scientific">Bradyrhizobium nanningense</name>
    <dbReference type="NCBI Taxonomy" id="1325118"/>
    <lineage>
        <taxon>Bacteria</taxon>
        <taxon>Pseudomonadati</taxon>
        <taxon>Pseudomonadota</taxon>
        <taxon>Alphaproteobacteria</taxon>
        <taxon>Hyphomicrobiales</taxon>
        <taxon>Nitrobacteraceae</taxon>
        <taxon>Bradyrhizobium</taxon>
    </lineage>
</organism>
<protein>
    <submittedName>
        <fullName evidence="1">FAH family protein</fullName>
    </submittedName>
</protein>
<accession>A0A4Q0S6C0</accession>
<dbReference type="PIRSF" id="PIRSF033905">
    <property type="entry name" value="UCP033905"/>
    <property type="match status" value="1"/>
</dbReference>
<dbReference type="NCBIfam" id="NF040903">
    <property type="entry name" value="GguC"/>
    <property type="match status" value="1"/>
</dbReference>
<dbReference type="AlphaFoldDB" id="A0A4Q0S6C0"/>
<dbReference type="RefSeq" id="WP_128918582.1">
    <property type="nucleotide sequence ID" value="NZ_LBJQ01000073.1"/>
</dbReference>
<dbReference type="EMBL" id="LBJQ01000073">
    <property type="protein sequence ID" value="RXH28989.1"/>
    <property type="molecule type" value="Genomic_DNA"/>
</dbReference>
<keyword evidence="2" id="KW-1185">Reference proteome</keyword>
<evidence type="ECO:0000313" key="2">
    <source>
        <dbReference type="Proteomes" id="UP000289546"/>
    </source>
</evidence>